<keyword evidence="2" id="KW-1185">Reference proteome</keyword>
<protein>
    <submittedName>
        <fullName evidence="1">Uncharacterized protein</fullName>
    </submittedName>
</protein>
<sequence length="170" mass="19511">MNFQEFDISGLCSSLYTYVLIRAFMANKRETHCNNQVDTFAEALATARQMQQNWLTYGVDFVNIYVEDVEGDWLESWGHDEILGNFQLDTIKEFLVSNDSVAVKVRQHLGERSLFDFAVNLDESWRIYETNDRLSAVKNLLAGEGNSIDTDDIRFLDLVNSLVVKLAEIL</sequence>
<reference evidence="1 2" key="1">
    <citation type="submission" date="2017-06" db="EMBL/GenBank/DDBJ databases">
        <title>Genome sequencing of cyanobaciteial culture collection at National Institute for Environmental Studies (NIES).</title>
        <authorList>
            <person name="Hirose Y."/>
            <person name="Shimura Y."/>
            <person name="Fujisawa T."/>
            <person name="Nakamura Y."/>
            <person name="Kawachi M."/>
        </authorList>
    </citation>
    <scope>NUCLEOTIDE SEQUENCE [LARGE SCALE GENOMIC DNA]</scope>
    <source>
        <strain evidence="1 2">NIES-4072</strain>
    </source>
</reference>
<comment type="caution">
    <text evidence="1">The sequence shown here is derived from an EMBL/GenBank/DDBJ whole genome shotgun (WGS) entry which is preliminary data.</text>
</comment>
<dbReference type="AlphaFoldDB" id="A0A2R5FIZ6"/>
<dbReference type="EMBL" id="BDUD01000001">
    <property type="protein sequence ID" value="GBG17939.1"/>
    <property type="molecule type" value="Genomic_DNA"/>
</dbReference>
<dbReference type="Proteomes" id="UP000245124">
    <property type="component" value="Unassembled WGS sequence"/>
</dbReference>
<accession>A0A2R5FIZ6</accession>
<name>A0A2R5FIZ6_NOSCO</name>
<organism evidence="1 2">
    <name type="scientific">Nostoc commune NIES-4072</name>
    <dbReference type="NCBI Taxonomy" id="2005467"/>
    <lineage>
        <taxon>Bacteria</taxon>
        <taxon>Bacillati</taxon>
        <taxon>Cyanobacteriota</taxon>
        <taxon>Cyanophyceae</taxon>
        <taxon>Nostocales</taxon>
        <taxon>Nostocaceae</taxon>
        <taxon>Nostoc</taxon>
    </lineage>
</organism>
<gene>
    <name evidence="1" type="ORF">NIES4072_16010</name>
</gene>
<evidence type="ECO:0000313" key="1">
    <source>
        <dbReference type="EMBL" id="GBG17939.1"/>
    </source>
</evidence>
<evidence type="ECO:0000313" key="2">
    <source>
        <dbReference type="Proteomes" id="UP000245124"/>
    </source>
</evidence>
<proteinExistence type="predicted"/>